<dbReference type="Gene3D" id="3.40.50.12780">
    <property type="entry name" value="N-terminal domain of ligase-like"/>
    <property type="match status" value="1"/>
</dbReference>
<dbReference type="SUPFAM" id="SSF56801">
    <property type="entry name" value="Acetyl-CoA synthetase-like"/>
    <property type="match status" value="1"/>
</dbReference>
<dbReference type="FunCoup" id="A0A1D8PHL1">
    <property type="interactions" value="301"/>
</dbReference>
<dbReference type="VEuPathDB" id="FungiDB:C2_06070W_A"/>
<dbReference type="Proteomes" id="UP000000559">
    <property type="component" value="Chromosome 2"/>
</dbReference>
<proteinExistence type="predicted"/>
<dbReference type="GO" id="GO:0005783">
    <property type="term" value="C:endoplasmic reticulum"/>
    <property type="evidence" value="ECO:0000318"/>
    <property type="project" value="GO_Central"/>
</dbReference>
<dbReference type="PANTHER" id="PTHR43272">
    <property type="entry name" value="LONG-CHAIN-FATTY-ACID--COA LIGASE"/>
    <property type="match status" value="1"/>
</dbReference>
<evidence type="ECO:0000313" key="6">
    <source>
        <dbReference type="Proteomes" id="UP000000559"/>
    </source>
</evidence>
<dbReference type="PANTHER" id="PTHR43272:SF33">
    <property type="entry name" value="AMP-BINDING DOMAIN-CONTAINING PROTEIN-RELATED"/>
    <property type="match status" value="1"/>
</dbReference>
<dbReference type="InterPro" id="IPR042099">
    <property type="entry name" value="ANL_N_sf"/>
</dbReference>
<dbReference type="Pfam" id="PF00501">
    <property type="entry name" value="AMP-binding"/>
    <property type="match status" value="1"/>
</dbReference>
<dbReference type="CGD" id="CAL0000199370">
    <property type="gene designation" value="FAA2-1"/>
</dbReference>
<dbReference type="eggNOG" id="KOG1256">
    <property type="taxonomic scope" value="Eukaryota"/>
</dbReference>
<dbReference type="EMBL" id="CP017624">
    <property type="protein sequence ID" value="AOW27615.1"/>
    <property type="molecule type" value="Genomic_DNA"/>
</dbReference>
<feature type="domain" description="AMP-dependent synthetase/ligase" evidence="3">
    <location>
        <begin position="147"/>
        <end position="527"/>
    </location>
</feature>
<keyword evidence="2" id="KW-0067">ATP-binding</keyword>
<evidence type="ECO:0000313" key="5">
    <source>
        <dbReference type="EMBL" id="AOW27615.1"/>
    </source>
</evidence>
<dbReference type="RefSeq" id="XP_714284.2">
    <property type="nucleotide sequence ID" value="XM_709191.2"/>
</dbReference>
<dbReference type="InParanoid" id="A0A1D8PHL1"/>
<evidence type="ECO:0000256" key="1">
    <source>
        <dbReference type="ARBA" id="ARBA00022741"/>
    </source>
</evidence>
<protein>
    <submittedName>
        <fullName evidence="5">Faa2-1p</fullName>
    </submittedName>
</protein>
<dbReference type="SMR" id="A0A1D8PHL1"/>
<dbReference type="GO" id="GO:0001676">
    <property type="term" value="P:long-chain fatty acid metabolic process"/>
    <property type="evidence" value="ECO:0000318"/>
    <property type="project" value="GO_Central"/>
</dbReference>
<dbReference type="STRING" id="237561.A0A1D8PHL1"/>
<reference evidence="5 6" key="3">
    <citation type="journal article" date="2013" name="Genome Biol.">
        <title>Assembly of a phased diploid Candida albicans genome facilitates allele-specific measurements and provides a simple model for repeat and indel structure.</title>
        <authorList>
            <person name="Muzzey D."/>
            <person name="Schwartz K."/>
            <person name="Weissman J.S."/>
            <person name="Sherlock G."/>
        </authorList>
    </citation>
    <scope>NUCLEOTIDE SEQUENCE [LARGE SCALE GENOMIC DNA]</scope>
    <source>
        <strain evidence="6">SC5314 / ATCC MYA-2876</strain>
    </source>
</reference>
<dbReference type="GO" id="GO:0016020">
    <property type="term" value="C:membrane"/>
    <property type="evidence" value="ECO:0000318"/>
    <property type="project" value="GO_Central"/>
</dbReference>
<reference evidence="5 6" key="1">
    <citation type="journal article" date="2004" name="Proc. Natl. Acad. Sci. U.S.A.">
        <title>The diploid genome sequence of Candida albicans.</title>
        <authorList>
            <person name="Jones T."/>
            <person name="Federspiel N.A."/>
            <person name="Chibana H."/>
            <person name="Dungan J."/>
            <person name="Kalman S."/>
            <person name="Magee B.B."/>
            <person name="Newport G."/>
            <person name="Thorstenson Y.R."/>
            <person name="Agabian N."/>
            <person name="Magee P.T."/>
            <person name="Davis R.W."/>
            <person name="Scherer S."/>
        </authorList>
    </citation>
    <scope>NUCLEOTIDE SEQUENCE [LARGE SCALE GENOMIC DNA]</scope>
    <source>
        <strain evidence="6">SC5314 / ATCC MYA-2876</strain>
    </source>
</reference>
<accession>A0A1D8PHL1</accession>
<evidence type="ECO:0000259" key="3">
    <source>
        <dbReference type="Pfam" id="PF00501"/>
    </source>
</evidence>
<dbReference type="InterPro" id="IPR000873">
    <property type="entry name" value="AMP-dep_synth/lig_dom"/>
</dbReference>
<evidence type="ECO:0000313" key="4">
    <source>
        <dbReference type="CGD" id="CAL0000199370"/>
    </source>
</evidence>
<keyword evidence="6" id="KW-1185">Reference proteome</keyword>
<dbReference type="GeneID" id="3644100"/>
<dbReference type="OrthoDB" id="1700726at2759"/>
<dbReference type="GO" id="GO:0005524">
    <property type="term" value="F:ATP binding"/>
    <property type="evidence" value="ECO:0007669"/>
    <property type="project" value="UniProtKB-KW"/>
</dbReference>
<dbReference type="KEGG" id="cal:CAALFM_C206070WA"/>
<keyword evidence="1" id="KW-0547">Nucleotide-binding</keyword>
<dbReference type="GO" id="GO:0004467">
    <property type="term" value="F:long-chain fatty acid-CoA ligase activity"/>
    <property type="evidence" value="ECO:0000318"/>
    <property type="project" value="GO_Central"/>
</dbReference>
<name>A0A1D8PHL1_CANAL</name>
<gene>
    <name evidence="4 5" type="primary">FAA2-1</name>
    <name evidence="5" type="ordered locus">CAALFM_C206070WA</name>
    <name evidence="4" type="ordered locus">orf19.11595</name>
</gene>
<organism evidence="5 6">
    <name type="scientific">Candida albicans (strain SC5314 / ATCC MYA-2876)</name>
    <name type="common">Yeast</name>
    <dbReference type="NCBI Taxonomy" id="237561"/>
    <lineage>
        <taxon>Eukaryota</taxon>
        <taxon>Fungi</taxon>
        <taxon>Dikarya</taxon>
        <taxon>Ascomycota</taxon>
        <taxon>Saccharomycotina</taxon>
        <taxon>Pichiomycetes</taxon>
        <taxon>Debaryomycetaceae</taxon>
        <taxon>Candida/Lodderomyces clade</taxon>
        <taxon>Candida</taxon>
    </lineage>
</organism>
<dbReference type="AlphaFoldDB" id="A0A1D8PHL1"/>
<reference evidence="5 6" key="2">
    <citation type="journal article" date="2007" name="Genome Biol.">
        <title>Assembly of the Candida albicans genome into sixteen supercontigs aligned on the eight chromosomes.</title>
        <authorList>
            <person name="van het Hoog M."/>
            <person name="Rast T.J."/>
            <person name="Martchenko M."/>
            <person name="Grindle S."/>
            <person name="Dignard D."/>
            <person name="Hogues H."/>
            <person name="Cuomo C."/>
            <person name="Berriman M."/>
            <person name="Scherer S."/>
            <person name="Magee B.B."/>
            <person name="Whiteway M."/>
            <person name="Chibana H."/>
            <person name="Nantel A."/>
            <person name="Magee P.T."/>
        </authorList>
    </citation>
    <scope>GENOME REANNOTATION</scope>
    <source>
        <strain evidence="6">SC5314 / ATCC MYA-2876</strain>
    </source>
</reference>
<sequence>MSILLREPPEHIYHTIQKQNLDANQISNTVAIPSSQEPGHSHIYRNAYNPKHLFSTPYPGIDTLYDTFELSAAVNADKPCLGSRIKNSDGTFGAYTFQTYHEIRERRNNLGSGIFYVLENNPYKTDSDTHKKLSYDSEKSKDSFVLTVYSHNRPEWALCDLTCVAYSITNTALYSTLGPETSEYILELTESPIVVCTKDKVLDLIKLKKNNPEKLRNLIAIISMDKLELEDNKLTSLAHENSISLFDMGQVEKLGSLNPLAPIPPKPDDVFTISFTSGTTGAAPKGVVLTHKNLVCGITVHVAGFGLVPGRIHYSFLPLAHIYERVFLQYGLISGMKIGYPQGPSPTTLFEDIKVLEPTFLCLVPRVYTKLEAAIKAQTVDSDKPLMKYLFTKAINNKLELQQQEDHVNPSNLAYDWLLNSLRKKIGMKNVELFVTGSAPLAEETYFFLRAALNLPRGFHSGYGLTESVSGCSVSPGHANKFSSGPIGVSTEMRLRDIPEMGYFAKDEVGPRGELLLRGPQIFPRYYKNPEETAKAFDENGWFCTGDVAHIDAATGRINIIDRVKNFFKLAQGEYVSPEKIEGLYLAQFPYISQLFVHSNSLQTYLVGVVGLDPTTIASYIKKRFHDKIEKEADILQFLNSPQNKKIMLQDMNKVIAKELQGFEKLHNITVSFEPLTVEKGVITPTMKIRRPIAAKYFQNEIDQMYEEGSLVKNGAL</sequence>
<evidence type="ECO:0000256" key="2">
    <source>
        <dbReference type="ARBA" id="ARBA00022840"/>
    </source>
</evidence>